<dbReference type="VEuPathDB" id="FungiDB:FOZG_16600"/>
<dbReference type="VEuPathDB" id="FungiDB:FOC4_g10005538"/>
<dbReference type="AlphaFoldDB" id="A0A420Q0G1"/>
<dbReference type="EMBL" id="MRCY01000104">
    <property type="protein sequence ID" value="RKK98249.1"/>
    <property type="molecule type" value="Genomic_DNA"/>
</dbReference>
<name>A0A420Q0G1_FUSOX</name>
<comment type="caution">
    <text evidence="1">The sequence shown here is derived from an EMBL/GenBank/DDBJ whole genome shotgun (WGS) entry which is preliminary data.</text>
</comment>
<gene>
    <name evidence="1" type="ORF">BFJ68_g13657</name>
</gene>
<dbReference type="VEuPathDB" id="FungiDB:FOXG_16542"/>
<dbReference type="VEuPathDB" id="FungiDB:FOMG_13414"/>
<proteinExistence type="predicted"/>
<sequence length="148" mass="16842">MFCNTIETRDSTRLAELLGVIEPLKAIQSILPTTYKKQLRLLMVMYDVASKYLDSRSDMAQTMGFPLDTPFNLLFSQVGMSVPSHDAQMQQDINESRDYNIPEQTATLGTSQATQMDYQGLQNIDYGSQLGHWFEYNQQVLQALEGNF</sequence>
<reference evidence="1 2" key="1">
    <citation type="journal article" date="2018" name="Sci. Rep.">
        <title>Characterisation of pathogen-specific regions and novel effector candidates in Fusarium oxysporum f. sp. cepae.</title>
        <authorList>
            <person name="Armitage A.D."/>
            <person name="Taylor A."/>
            <person name="Sobczyk M.K."/>
            <person name="Baxter L."/>
            <person name="Greenfield B.P."/>
            <person name="Bates H.J."/>
            <person name="Wilson F."/>
            <person name="Jackson A.C."/>
            <person name="Ott S."/>
            <person name="Harrison R.J."/>
            <person name="Clarkson J.P."/>
        </authorList>
    </citation>
    <scope>NUCLEOTIDE SEQUENCE [LARGE SCALE GENOMIC DNA]</scope>
    <source>
        <strain evidence="1 2">Fo_A28</strain>
    </source>
</reference>
<evidence type="ECO:0000313" key="1">
    <source>
        <dbReference type="EMBL" id="RKK98249.1"/>
    </source>
</evidence>
<organism evidence="1 2">
    <name type="scientific">Fusarium oxysporum</name>
    <name type="common">Fusarium vascular wilt</name>
    <dbReference type="NCBI Taxonomy" id="5507"/>
    <lineage>
        <taxon>Eukaryota</taxon>
        <taxon>Fungi</taxon>
        <taxon>Dikarya</taxon>
        <taxon>Ascomycota</taxon>
        <taxon>Pezizomycotina</taxon>
        <taxon>Sordariomycetes</taxon>
        <taxon>Hypocreomycetidae</taxon>
        <taxon>Hypocreales</taxon>
        <taxon>Nectriaceae</taxon>
        <taxon>Fusarium</taxon>
        <taxon>Fusarium oxysporum species complex</taxon>
    </lineage>
</organism>
<dbReference type="Proteomes" id="UP000285860">
    <property type="component" value="Unassembled WGS sequence"/>
</dbReference>
<protein>
    <submittedName>
        <fullName evidence="1">Uncharacterized protein</fullName>
    </submittedName>
</protein>
<accession>A0A420Q0G1</accession>
<evidence type="ECO:0000313" key="2">
    <source>
        <dbReference type="Proteomes" id="UP000285860"/>
    </source>
</evidence>
<dbReference type="VEuPathDB" id="FungiDB:FOC1_g10005663"/>